<proteinExistence type="predicted"/>
<keyword evidence="1 6" id="KW-0479">Metal-binding</keyword>
<dbReference type="PROSITE" id="PS50103">
    <property type="entry name" value="ZF_C3H1"/>
    <property type="match status" value="1"/>
</dbReference>
<name>Q54FZ3_DICDI</name>
<evidence type="ECO:0000256" key="4">
    <source>
        <dbReference type="ARBA" id="ARBA00022884"/>
    </source>
</evidence>
<evidence type="ECO:0000313" key="11">
    <source>
        <dbReference type="Proteomes" id="UP000002195"/>
    </source>
</evidence>
<dbReference type="SMR" id="Q54FZ3"/>
<evidence type="ECO:0000313" key="10">
    <source>
        <dbReference type="EMBL" id="EAL62185.2"/>
    </source>
</evidence>
<dbReference type="RefSeq" id="XP_635624.2">
    <property type="nucleotide sequence ID" value="XM_630532.2"/>
</dbReference>
<dbReference type="Pfam" id="PF21369">
    <property type="entry name" value="STL11_N"/>
    <property type="match status" value="1"/>
</dbReference>
<evidence type="ECO:0000256" key="6">
    <source>
        <dbReference type="PROSITE-ProRule" id="PRU00723"/>
    </source>
</evidence>
<dbReference type="Gene3D" id="3.30.70.330">
    <property type="match status" value="1"/>
</dbReference>
<dbReference type="InterPro" id="IPR048995">
    <property type="entry name" value="STL11/RBM22-like_N"/>
</dbReference>
<dbReference type="eggNOG" id="KOG0153">
    <property type="taxonomic scope" value="Eukaryota"/>
</dbReference>
<dbReference type="PANTHER" id="PTHR14089:SF6">
    <property type="entry name" value="PRE-MRNA-SPLICING FACTOR RBM22"/>
    <property type="match status" value="1"/>
</dbReference>
<evidence type="ECO:0000256" key="3">
    <source>
        <dbReference type="ARBA" id="ARBA00022833"/>
    </source>
</evidence>
<dbReference type="FunFam" id="3.30.70.330:FF:001966">
    <property type="match status" value="1"/>
</dbReference>
<evidence type="ECO:0000256" key="7">
    <source>
        <dbReference type="SAM" id="MobiDB-lite"/>
    </source>
</evidence>
<dbReference type="PANTHER" id="PTHR14089">
    <property type="entry name" value="PRE-MRNA-SPLICING FACTOR RBM22"/>
    <property type="match status" value="1"/>
</dbReference>
<evidence type="ECO:0000256" key="5">
    <source>
        <dbReference type="PROSITE-ProRule" id="PRU00176"/>
    </source>
</evidence>
<dbReference type="GO" id="GO:0071006">
    <property type="term" value="C:U2-type catalytic step 1 spliceosome"/>
    <property type="evidence" value="ECO:0000318"/>
    <property type="project" value="GO_Central"/>
</dbReference>
<dbReference type="PhylomeDB" id="Q54FZ3"/>
<dbReference type="GO" id="GO:0008270">
    <property type="term" value="F:zinc ion binding"/>
    <property type="evidence" value="ECO:0007669"/>
    <property type="project" value="UniProtKB-KW"/>
</dbReference>
<dbReference type="Proteomes" id="UP000002195">
    <property type="component" value="Unassembled WGS sequence"/>
</dbReference>
<dbReference type="SUPFAM" id="SSF90229">
    <property type="entry name" value="CCCH zinc finger"/>
    <property type="match status" value="1"/>
</dbReference>
<dbReference type="PaxDb" id="44689-DDB0233459"/>
<evidence type="ECO:0000256" key="2">
    <source>
        <dbReference type="ARBA" id="ARBA00022771"/>
    </source>
</evidence>
<dbReference type="InterPro" id="IPR000571">
    <property type="entry name" value="Znf_CCCH"/>
</dbReference>
<feature type="compositionally biased region" description="Low complexity" evidence="7">
    <location>
        <begin position="307"/>
        <end position="335"/>
    </location>
</feature>
<evidence type="ECO:0000256" key="1">
    <source>
        <dbReference type="ARBA" id="ARBA00022723"/>
    </source>
</evidence>
<dbReference type="AlphaFoldDB" id="Q54FZ3"/>
<dbReference type="GeneID" id="8627696"/>
<dbReference type="SUPFAM" id="SSF54928">
    <property type="entry name" value="RNA-binding domain, RBD"/>
    <property type="match status" value="1"/>
</dbReference>
<dbReference type="InterPro" id="IPR000504">
    <property type="entry name" value="RRM_dom"/>
</dbReference>
<keyword evidence="3 6" id="KW-0862">Zinc</keyword>
<feature type="region of interest" description="Disordered" evidence="7">
    <location>
        <begin position="154"/>
        <end position="173"/>
    </location>
</feature>
<dbReference type="InterPro" id="IPR012677">
    <property type="entry name" value="Nucleotide-bd_a/b_plait_sf"/>
</dbReference>
<protein>
    <submittedName>
        <fullName evidence="10">CCCH-type zinc finger-containing protein</fullName>
    </submittedName>
</protein>
<dbReference type="FunCoup" id="Q54FZ3">
    <property type="interactions" value="555"/>
</dbReference>
<keyword evidence="2 6" id="KW-0863">Zinc-finger</keyword>
<dbReference type="VEuPathDB" id="AmoebaDB:DDB_G0290649"/>
<sequence>MYKSKLQNQDEHLQQQQKDFPIVCENCLGDSPYLTMTRSEFDKECKICTRPYNVYRWKPGSSSRYKRTEICKTCSQVKNVCQACIHDLEFGLPVQVRDAALAANQFENSYVTDKGIEYQATENQRLIDNGLISYDNFQPSDIVTKLAKTIPKSNFNNSSNNNNNNNNKNDSNAPKICSFFQKGNCNRGDECPYRHDLNSSNTEIKDGVNKIQQQKPPKKPIDQSITTLFLGNLEFDKITEDHIKNNLFVFGNIKKVKLIEHQKCAFVTFETRESAESAIDSLFNNFKIDNCEIKLNWSKSNKPPPIQNTNNNNNNNNSYHPYQHPNNKINNNNNTNIENTEEKELYSAAPTDKPKPITIMKPMGIKSFPTFKINPTPTSSSSSSSTTTNKPYYSSMDPSNYGSKYSS</sequence>
<dbReference type="GO" id="GO:0036002">
    <property type="term" value="F:pre-mRNA binding"/>
    <property type="evidence" value="ECO:0000318"/>
    <property type="project" value="GO_Central"/>
</dbReference>
<dbReference type="STRING" id="44689.Q54FZ3"/>
<dbReference type="GO" id="GO:0017070">
    <property type="term" value="F:U6 snRNA binding"/>
    <property type="evidence" value="ECO:0000318"/>
    <property type="project" value="GO_Central"/>
</dbReference>
<dbReference type="Pfam" id="PF00642">
    <property type="entry name" value="zf-CCCH"/>
    <property type="match status" value="1"/>
</dbReference>
<evidence type="ECO:0000259" key="8">
    <source>
        <dbReference type="PROSITE" id="PS50102"/>
    </source>
</evidence>
<dbReference type="OMA" id="CPLRVQW"/>
<dbReference type="InterPro" id="IPR039171">
    <property type="entry name" value="Cwc2/Slt11"/>
</dbReference>
<dbReference type="InterPro" id="IPR036855">
    <property type="entry name" value="Znf_CCCH_sf"/>
</dbReference>
<feature type="zinc finger region" description="C3H1-type" evidence="6">
    <location>
        <begin position="171"/>
        <end position="198"/>
    </location>
</feature>
<dbReference type="SMART" id="SM00356">
    <property type="entry name" value="ZnF_C3H1"/>
    <property type="match status" value="1"/>
</dbReference>
<dbReference type="EMBL" id="AAFI02000164">
    <property type="protein sequence ID" value="EAL62185.2"/>
    <property type="molecule type" value="Genomic_DNA"/>
</dbReference>
<feature type="region of interest" description="Disordered" evidence="7">
    <location>
        <begin position="368"/>
        <end position="407"/>
    </location>
</feature>
<feature type="domain" description="C3H1-type" evidence="9">
    <location>
        <begin position="171"/>
        <end position="198"/>
    </location>
</feature>
<dbReference type="KEGG" id="ddi:DDB_G0290649"/>
<evidence type="ECO:0000259" key="9">
    <source>
        <dbReference type="PROSITE" id="PS50103"/>
    </source>
</evidence>
<dbReference type="Gene3D" id="4.10.1000.10">
    <property type="entry name" value="Zinc finger, CCCH-type"/>
    <property type="match status" value="1"/>
</dbReference>
<dbReference type="InterPro" id="IPR035979">
    <property type="entry name" value="RBD_domain_sf"/>
</dbReference>
<dbReference type="GO" id="GO:0000974">
    <property type="term" value="C:Prp19 complex"/>
    <property type="evidence" value="ECO:0000318"/>
    <property type="project" value="GO_Central"/>
</dbReference>
<dbReference type="SMART" id="SM00360">
    <property type="entry name" value="RRM"/>
    <property type="match status" value="1"/>
</dbReference>
<gene>
    <name evidence="10" type="ORF">DDB_G0290649</name>
</gene>
<reference evidence="10 11" key="1">
    <citation type="journal article" date="2005" name="Nature">
        <title>The genome of the social amoeba Dictyostelium discoideum.</title>
        <authorList>
            <consortium name="The Dictyostelium discoideum Sequencing Consortium"/>
            <person name="Eichinger L."/>
            <person name="Pachebat J.A."/>
            <person name="Glockner G."/>
            <person name="Rajandream M.A."/>
            <person name="Sucgang R."/>
            <person name="Berriman M."/>
            <person name="Song J."/>
            <person name="Olsen R."/>
            <person name="Szafranski K."/>
            <person name="Xu Q."/>
            <person name="Tunggal B."/>
            <person name="Kummerfeld S."/>
            <person name="Madera M."/>
            <person name="Konfortov B.A."/>
            <person name="Rivero F."/>
            <person name="Bankier A.T."/>
            <person name="Lehmann R."/>
            <person name="Hamlin N."/>
            <person name="Davies R."/>
            <person name="Gaudet P."/>
            <person name="Fey P."/>
            <person name="Pilcher K."/>
            <person name="Chen G."/>
            <person name="Saunders D."/>
            <person name="Sodergren E."/>
            <person name="Davis P."/>
            <person name="Kerhornou A."/>
            <person name="Nie X."/>
            <person name="Hall N."/>
            <person name="Anjard C."/>
            <person name="Hemphill L."/>
            <person name="Bason N."/>
            <person name="Farbrother P."/>
            <person name="Desany B."/>
            <person name="Just E."/>
            <person name="Morio T."/>
            <person name="Rost R."/>
            <person name="Churcher C."/>
            <person name="Cooper J."/>
            <person name="Haydock S."/>
            <person name="van Driessche N."/>
            <person name="Cronin A."/>
            <person name="Goodhead I."/>
            <person name="Muzny D."/>
            <person name="Mourier T."/>
            <person name="Pain A."/>
            <person name="Lu M."/>
            <person name="Harper D."/>
            <person name="Lindsay R."/>
            <person name="Hauser H."/>
            <person name="James K."/>
            <person name="Quiles M."/>
            <person name="Madan Babu M."/>
            <person name="Saito T."/>
            <person name="Buchrieser C."/>
            <person name="Wardroper A."/>
            <person name="Felder M."/>
            <person name="Thangavelu M."/>
            <person name="Johnson D."/>
            <person name="Knights A."/>
            <person name="Loulseged H."/>
            <person name="Mungall K."/>
            <person name="Oliver K."/>
            <person name="Price C."/>
            <person name="Quail M.A."/>
            <person name="Urushihara H."/>
            <person name="Hernandez J."/>
            <person name="Rabbinowitsch E."/>
            <person name="Steffen D."/>
            <person name="Sanders M."/>
            <person name="Ma J."/>
            <person name="Kohara Y."/>
            <person name="Sharp S."/>
            <person name="Simmonds M."/>
            <person name="Spiegler S."/>
            <person name="Tivey A."/>
            <person name="Sugano S."/>
            <person name="White B."/>
            <person name="Walker D."/>
            <person name="Woodward J."/>
            <person name="Winckler T."/>
            <person name="Tanaka Y."/>
            <person name="Shaulsky G."/>
            <person name="Schleicher M."/>
            <person name="Weinstock G."/>
            <person name="Rosenthal A."/>
            <person name="Cox E.C."/>
            <person name="Chisholm R.L."/>
            <person name="Gibbs R."/>
            <person name="Loomis W.F."/>
            <person name="Platzer M."/>
            <person name="Kay R.R."/>
            <person name="Williams J."/>
            <person name="Dear P.H."/>
            <person name="Noegel A.A."/>
            <person name="Barrell B."/>
            <person name="Kuspa A."/>
        </authorList>
    </citation>
    <scope>NUCLEOTIDE SEQUENCE [LARGE SCALE GENOMIC DNA]</scope>
    <source>
        <strain evidence="10 11">AX4</strain>
    </source>
</reference>
<feature type="domain" description="RRM" evidence="8">
    <location>
        <begin position="226"/>
        <end position="300"/>
    </location>
</feature>
<keyword evidence="11" id="KW-1185">Reference proteome</keyword>
<dbReference type="PROSITE" id="PS50102">
    <property type="entry name" value="RRM"/>
    <property type="match status" value="1"/>
</dbReference>
<dbReference type="GO" id="GO:0071007">
    <property type="term" value="C:U2-type catalytic step 2 spliceosome"/>
    <property type="evidence" value="ECO:0000318"/>
    <property type="project" value="GO_Central"/>
</dbReference>
<dbReference type="HOGENOM" id="CLU_027112_0_0_1"/>
<dbReference type="Reactome" id="R-DDI-72163">
    <property type="pathway name" value="mRNA Splicing - Major Pathway"/>
</dbReference>
<dbReference type="GlyGen" id="Q54FZ3">
    <property type="glycosylation" value="2 sites"/>
</dbReference>
<feature type="compositionally biased region" description="Low complexity" evidence="7">
    <location>
        <begin position="154"/>
        <end position="172"/>
    </location>
</feature>
<keyword evidence="4 5" id="KW-0694">RNA-binding</keyword>
<dbReference type="Pfam" id="PF00076">
    <property type="entry name" value="RRM_1"/>
    <property type="match status" value="1"/>
</dbReference>
<feature type="compositionally biased region" description="Low complexity" evidence="7">
    <location>
        <begin position="375"/>
        <end position="388"/>
    </location>
</feature>
<organism evidence="10 11">
    <name type="scientific">Dictyostelium discoideum</name>
    <name type="common">Social amoeba</name>
    <dbReference type="NCBI Taxonomy" id="44689"/>
    <lineage>
        <taxon>Eukaryota</taxon>
        <taxon>Amoebozoa</taxon>
        <taxon>Evosea</taxon>
        <taxon>Eumycetozoa</taxon>
        <taxon>Dictyostelia</taxon>
        <taxon>Dictyosteliales</taxon>
        <taxon>Dictyosteliaceae</taxon>
        <taxon>Dictyostelium</taxon>
    </lineage>
</organism>
<feature type="region of interest" description="Disordered" evidence="7">
    <location>
        <begin position="299"/>
        <end position="335"/>
    </location>
</feature>
<dbReference type="dictyBase" id="DDB_G0290649"/>
<accession>Q54FZ3</accession>
<comment type="caution">
    <text evidence="10">The sequence shown here is derived from an EMBL/GenBank/DDBJ whole genome shotgun (WGS) entry which is preliminary data.</text>
</comment>
<dbReference type="InParanoid" id="Q54FZ3"/>
<feature type="compositionally biased region" description="Polar residues" evidence="7">
    <location>
        <begin position="389"/>
        <end position="407"/>
    </location>
</feature>